<dbReference type="Pfam" id="PF00011">
    <property type="entry name" value="HSP20"/>
    <property type="match status" value="1"/>
</dbReference>
<evidence type="ECO:0000313" key="6">
    <source>
        <dbReference type="EMBL" id="KEH16047.1"/>
    </source>
</evidence>
<evidence type="ECO:0000256" key="4">
    <source>
        <dbReference type="RuleBase" id="RU003616"/>
    </source>
</evidence>
<evidence type="ECO:0000259" key="5">
    <source>
        <dbReference type="PROSITE" id="PS01031"/>
    </source>
</evidence>
<keyword evidence="2 6" id="KW-0346">Stress response</keyword>
<dbReference type="InterPro" id="IPR008978">
    <property type="entry name" value="HSP20-like_chaperone"/>
</dbReference>
<dbReference type="STRING" id="3880.A0A072TF91"/>
<accession>A0A072TF91</accession>
<dbReference type="PROSITE" id="PS01031">
    <property type="entry name" value="SHSP"/>
    <property type="match status" value="1"/>
</dbReference>
<evidence type="ECO:0000256" key="1">
    <source>
        <dbReference type="ARBA" id="ARBA00022946"/>
    </source>
</evidence>
<sequence length="190" mass="21106">MLSKSRSRSQDRTILRVMMPPPIWSGSKIGEDEGAAGAPRKHVESAIFFASGKVADSRATRLTRPVLAATVSDRHRVDSSFPRTRRNDFLSDVFDPFSPTRSLSQVLNMVDQLMDNPFLSASRGIGDSGVRRGWDAKETEDCLLLRLDMPGLGKEDVKFSVEQNTLTITGGRSHDWTNSESEFLSSFLVE</sequence>
<evidence type="ECO:0000256" key="3">
    <source>
        <dbReference type="PROSITE-ProRule" id="PRU00285"/>
    </source>
</evidence>
<dbReference type="HOGENOM" id="CLU_1431454_0_0_1"/>
<dbReference type="Proteomes" id="UP000002051">
    <property type="component" value="Unassembled WGS sequence"/>
</dbReference>
<dbReference type="CDD" id="cd06464">
    <property type="entry name" value="ACD_sHsps-like"/>
    <property type="match status" value="1"/>
</dbReference>
<feature type="non-terminal residue" evidence="6">
    <location>
        <position position="1"/>
    </location>
</feature>
<dbReference type="Gene3D" id="2.60.40.790">
    <property type="match status" value="1"/>
</dbReference>
<protein>
    <submittedName>
        <fullName evidence="6">Heat shock protein HSP20, putative</fullName>
    </submittedName>
</protein>
<dbReference type="EMBL" id="KL403086">
    <property type="protein sequence ID" value="KEH16047.1"/>
    <property type="molecule type" value="Genomic_DNA"/>
</dbReference>
<keyword evidence="1" id="KW-0809">Transit peptide</keyword>
<dbReference type="AlphaFoldDB" id="A0A072TF91"/>
<feature type="domain" description="SHSP" evidence="5">
    <location>
        <begin position="125"/>
        <end position="190"/>
    </location>
</feature>
<comment type="similarity">
    <text evidence="3 4">Belongs to the small heat shock protein (HSP20) family.</text>
</comment>
<dbReference type="InterPro" id="IPR044656">
    <property type="entry name" value="HSP14.7/HSP23.5/HSP23.6-like"/>
</dbReference>
<gene>
    <name evidence="6" type="ORF">MTR_0361s0010</name>
</gene>
<proteinExistence type="inferred from homology"/>
<evidence type="ECO:0000313" key="8">
    <source>
        <dbReference type="Proteomes" id="UP000002051"/>
    </source>
</evidence>
<dbReference type="EnsemblPlants" id="KEH16047">
    <property type="protein sequence ID" value="KEH16047"/>
    <property type="gene ID" value="MTR_0361s0010"/>
</dbReference>
<evidence type="ECO:0000313" key="7">
    <source>
        <dbReference type="EnsemblPlants" id="KEH16047"/>
    </source>
</evidence>
<organism evidence="6 8">
    <name type="scientific">Medicago truncatula</name>
    <name type="common">Barrel medic</name>
    <name type="synonym">Medicago tribuloides</name>
    <dbReference type="NCBI Taxonomy" id="3880"/>
    <lineage>
        <taxon>Eukaryota</taxon>
        <taxon>Viridiplantae</taxon>
        <taxon>Streptophyta</taxon>
        <taxon>Embryophyta</taxon>
        <taxon>Tracheophyta</taxon>
        <taxon>Spermatophyta</taxon>
        <taxon>Magnoliopsida</taxon>
        <taxon>eudicotyledons</taxon>
        <taxon>Gunneridae</taxon>
        <taxon>Pentapetalae</taxon>
        <taxon>rosids</taxon>
        <taxon>fabids</taxon>
        <taxon>Fabales</taxon>
        <taxon>Fabaceae</taxon>
        <taxon>Papilionoideae</taxon>
        <taxon>50 kb inversion clade</taxon>
        <taxon>NPAAA clade</taxon>
        <taxon>Hologalegina</taxon>
        <taxon>IRL clade</taxon>
        <taxon>Trifolieae</taxon>
        <taxon>Medicago</taxon>
    </lineage>
</organism>
<keyword evidence="8" id="KW-1185">Reference proteome</keyword>
<dbReference type="PANTHER" id="PTHR46991:SF11">
    <property type="entry name" value="SMALL HEAT SHOCK PROTEIN HSPF"/>
    <property type="match status" value="1"/>
</dbReference>
<reference evidence="6 8" key="1">
    <citation type="journal article" date="2011" name="Nature">
        <title>The Medicago genome provides insight into the evolution of rhizobial symbioses.</title>
        <authorList>
            <person name="Young N.D."/>
            <person name="Debelle F."/>
            <person name="Oldroyd G.E."/>
            <person name="Geurts R."/>
            <person name="Cannon S.B."/>
            <person name="Udvardi M.K."/>
            <person name="Benedito V.A."/>
            <person name="Mayer K.F."/>
            <person name="Gouzy J."/>
            <person name="Schoof H."/>
            <person name="Van de Peer Y."/>
            <person name="Proost S."/>
            <person name="Cook D.R."/>
            <person name="Meyers B.C."/>
            <person name="Spannagl M."/>
            <person name="Cheung F."/>
            <person name="De Mita S."/>
            <person name="Krishnakumar V."/>
            <person name="Gundlach H."/>
            <person name="Zhou S."/>
            <person name="Mudge J."/>
            <person name="Bharti A.K."/>
            <person name="Murray J.D."/>
            <person name="Naoumkina M.A."/>
            <person name="Rosen B."/>
            <person name="Silverstein K.A."/>
            <person name="Tang H."/>
            <person name="Rombauts S."/>
            <person name="Zhao P.X."/>
            <person name="Zhou P."/>
            <person name="Barbe V."/>
            <person name="Bardou P."/>
            <person name="Bechner M."/>
            <person name="Bellec A."/>
            <person name="Berger A."/>
            <person name="Berges H."/>
            <person name="Bidwell S."/>
            <person name="Bisseling T."/>
            <person name="Choisne N."/>
            <person name="Couloux A."/>
            <person name="Denny R."/>
            <person name="Deshpande S."/>
            <person name="Dai X."/>
            <person name="Doyle J.J."/>
            <person name="Dudez A.M."/>
            <person name="Farmer A.D."/>
            <person name="Fouteau S."/>
            <person name="Franken C."/>
            <person name="Gibelin C."/>
            <person name="Gish J."/>
            <person name="Goldstein S."/>
            <person name="Gonzalez A.J."/>
            <person name="Green P.J."/>
            <person name="Hallab A."/>
            <person name="Hartog M."/>
            <person name="Hua A."/>
            <person name="Humphray S.J."/>
            <person name="Jeong D.H."/>
            <person name="Jing Y."/>
            <person name="Jocker A."/>
            <person name="Kenton S.M."/>
            <person name="Kim D.J."/>
            <person name="Klee K."/>
            <person name="Lai H."/>
            <person name="Lang C."/>
            <person name="Lin S."/>
            <person name="Macmil S.L."/>
            <person name="Magdelenat G."/>
            <person name="Matthews L."/>
            <person name="McCorrison J."/>
            <person name="Monaghan E.L."/>
            <person name="Mun J.H."/>
            <person name="Najar F.Z."/>
            <person name="Nicholson C."/>
            <person name="Noirot C."/>
            <person name="O'Bleness M."/>
            <person name="Paule C.R."/>
            <person name="Poulain J."/>
            <person name="Prion F."/>
            <person name="Qin B."/>
            <person name="Qu C."/>
            <person name="Retzel E.F."/>
            <person name="Riddle C."/>
            <person name="Sallet E."/>
            <person name="Samain S."/>
            <person name="Samson N."/>
            <person name="Sanders I."/>
            <person name="Saurat O."/>
            <person name="Scarpelli C."/>
            <person name="Schiex T."/>
            <person name="Segurens B."/>
            <person name="Severin A.J."/>
            <person name="Sherrier D.J."/>
            <person name="Shi R."/>
            <person name="Sims S."/>
            <person name="Singer S.R."/>
            <person name="Sinharoy S."/>
            <person name="Sterck L."/>
            <person name="Viollet A."/>
            <person name="Wang B.B."/>
            <person name="Wang K."/>
            <person name="Wang M."/>
            <person name="Wang X."/>
            <person name="Warfsmann J."/>
            <person name="Weissenbach J."/>
            <person name="White D.D."/>
            <person name="White J.D."/>
            <person name="Wiley G.B."/>
            <person name="Wincker P."/>
            <person name="Xing Y."/>
            <person name="Yang L."/>
            <person name="Yao Z."/>
            <person name="Ying F."/>
            <person name="Zhai J."/>
            <person name="Zhou L."/>
            <person name="Zuber A."/>
            <person name="Denarie J."/>
            <person name="Dixon R.A."/>
            <person name="May G.D."/>
            <person name="Schwartz D.C."/>
            <person name="Rogers J."/>
            <person name="Quetier F."/>
            <person name="Town C.D."/>
            <person name="Roe B.A."/>
        </authorList>
    </citation>
    <scope>NUCLEOTIDE SEQUENCE [LARGE SCALE GENOMIC DNA]</scope>
    <source>
        <strain evidence="6">A17</strain>
        <strain evidence="7 8">cv. Jemalong A17</strain>
    </source>
</reference>
<dbReference type="InterPro" id="IPR002068">
    <property type="entry name" value="A-crystallin/Hsp20_dom"/>
</dbReference>
<reference evidence="7" key="3">
    <citation type="submission" date="2015-06" db="UniProtKB">
        <authorList>
            <consortium name="EnsemblPlants"/>
        </authorList>
    </citation>
    <scope>IDENTIFICATION</scope>
    <source>
        <strain evidence="7">cv. Jemalong A17</strain>
    </source>
</reference>
<dbReference type="PANTHER" id="PTHR46991">
    <property type="entry name" value="23.5 KDA HEAT SHOCK PROTEIN, MITOCHONDRIAL"/>
    <property type="match status" value="1"/>
</dbReference>
<name>A0A072TF91_MEDTR</name>
<reference evidence="6 8" key="2">
    <citation type="journal article" date="2014" name="BMC Genomics">
        <title>An improved genome release (version Mt4.0) for the model legume Medicago truncatula.</title>
        <authorList>
            <person name="Tang H."/>
            <person name="Krishnakumar V."/>
            <person name="Bidwell S."/>
            <person name="Rosen B."/>
            <person name="Chan A."/>
            <person name="Zhou S."/>
            <person name="Gentzbittel L."/>
            <person name="Childs K.L."/>
            <person name="Yandell M."/>
            <person name="Gundlach H."/>
            <person name="Mayer K.F."/>
            <person name="Schwartz D.C."/>
            <person name="Town C.D."/>
        </authorList>
    </citation>
    <scope>GENOME REANNOTATION</scope>
    <source>
        <strain evidence="6">A17</strain>
        <strain evidence="7 8">cv. Jemalong A17</strain>
    </source>
</reference>
<dbReference type="SUPFAM" id="SSF49764">
    <property type="entry name" value="HSP20-like chaperones"/>
    <property type="match status" value="1"/>
</dbReference>
<evidence type="ECO:0000256" key="2">
    <source>
        <dbReference type="ARBA" id="ARBA00023016"/>
    </source>
</evidence>